<reference evidence="2 3" key="1">
    <citation type="journal article" date="2007" name="Nature">
        <title>Evolution of genes and genomes on the Drosophila phylogeny.</title>
        <authorList>
            <consortium name="Drosophila 12 Genomes Consortium"/>
            <person name="Clark A.G."/>
            <person name="Eisen M.B."/>
            <person name="Smith D.R."/>
            <person name="Bergman C.M."/>
            <person name="Oliver B."/>
            <person name="Markow T.A."/>
            <person name="Kaufman T.C."/>
            <person name="Kellis M."/>
            <person name="Gelbart W."/>
            <person name="Iyer V.N."/>
            <person name="Pollard D.A."/>
            <person name="Sackton T.B."/>
            <person name="Larracuente A.M."/>
            <person name="Singh N.D."/>
            <person name="Abad J.P."/>
            <person name="Abt D.N."/>
            <person name="Adryan B."/>
            <person name="Aguade M."/>
            <person name="Akashi H."/>
            <person name="Anderson W.W."/>
            <person name="Aquadro C.F."/>
            <person name="Ardell D.H."/>
            <person name="Arguello R."/>
            <person name="Artieri C.G."/>
            <person name="Barbash D.A."/>
            <person name="Barker D."/>
            <person name="Barsanti P."/>
            <person name="Batterham P."/>
            <person name="Batzoglou S."/>
            <person name="Begun D."/>
            <person name="Bhutkar A."/>
            <person name="Blanco E."/>
            <person name="Bosak S.A."/>
            <person name="Bradley R.K."/>
            <person name="Brand A.D."/>
            <person name="Brent M.R."/>
            <person name="Brooks A.N."/>
            <person name="Brown R.H."/>
            <person name="Butlin R.K."/>
            <person name="Caggese C."/>
            <person name="Calvi B.R."/>
            <person name="Bernardo de Carvalho A."/>
            <person name="Caspi A."/>
            <person name="Castrezana S."/>
            <person name="Celniker S.E."/>
            <person name="Chang J.L."/>
            <person name="Chapple C."/>
            <person name="Chatterji S."/>
            <person name="Chinwalla A."/>
            <person name="Civetta A."/>
            <person name="Clifton S.W."/>
            <person name="Comeron J.M."/>
            <person name="Costello J.C."/>
            <person name="Coyne J.A."/>
            <person name="Daub J."/>
            <person name="David R.G."/>
            <person name="Delcher A.L."/>
            <person name="Delehaunty K."/>
            <person name="Do C.B."/>
            <person name="Ebling H."/>
            <person name="Edwards K."/>
            <person name="Eickbush T."/>
            <person name="Evans J.D."/>
            <person name="Filipski A."/>
            <person name="Findeiss S."/>
            <person name="Freyhult E."/>
            <person name="Fulton L."/>
            <person name="Fulton R."/>
            <person name="Garcia A.C."/>
            <person name="Gardiner A."/>
            <person name="Garfield D.A."/>
            <person name="Garvin B.E."/>
            <person name="Gibson G."/>
            <person name="Gilbert D."/>
            <person name="Gnerre S."/>
            <person name="Godfrey J."/>
            <person name="Good R."/>
            <person name="Gotea V."/>
            <person name="Gravely B."/>
            <person name="Greenberg A.J."/>
            <person name="Griffiths-Jones S."/>
            <person name="Gross S."/>
            <person name="Guigo R."/>
            <person name="Gustafson E.A."/>
            <person name="Haerty W."/>
            <person name="Hahn M.W."/>
            <person name="Halligan D.L."/>
            <person name="Halpern A.L."/>
            <person name="Halter G.M."/>
            <person name="Han M.V."/>
            <person name="Heger A."/>
            <person name="Hillier L."/>
            <person name="Hinrichs A.S."/>
            <person name="Holmes I."/>
            <person name="Hoskins R.A."/>
            <person name="Hubisz M.J."/>
            <person name="Hultmark D."/>
            <person name="Huntley M.A."/>
            <person name="Jaffe D.B."/>
            <person name="Jagadeeshan S."/>
            <person name="Jeck W.R."/>
            <person name="Johnson J."/>
            <person name="Jones C.D."/>
            <person name="Jordan W.C."/>
            <person name="Karpen G.H."/>
            <person name="Kataoka E."/>
            <person name="Keightley P.D."/>
            <person name="Kheradpour P."/>
            <person name="Kirkness E.F."/>
            <person name="Koerich L.B."/>
            <person name="Kristiansen K."/>
            <person name="Kudrna D."/>
            <person name="Kulathinal R.J."/>
            <person name="Kumar S."/>
            <person name="Kwok R."/>
            <person name="Lander E."/>
            <person name="Langley C.H."/>
            <person name="Lapoint R."/>
            <person name="Lazzaro B.P."/>
            <person name="Lee S.J."/>
            <person name="Levesque L."/>
            <person name="Li R."/>
            <person name="Lin C.F."/>
            <person name="Lin M.F."/>
            <person name="Lindblad-Toh K."/>
            <person name="Llopart A."/>
            <person name="Long M."/>
            <person name="Low L."/>
            <person name="Lozovsky E."/>
            <person name="Lu J."/>
            <person name="Luo M."/>
            <person name="Machado C.A."/>
            <person name="Makalowski W."/>
            <person name="Marzo M."/>
            <person name="Matsuda M."/>
            <person name="Matzkin L."/>
            <person name="McAllister B."/>
            <person name="McBride C.S."/>
            <person name="McKernan B."/>
            <person name="McKernan K."/>
            <person name="Mendez-Lago M."/>
            <person name="Minx P."/>
            <person name="Mollenhauer M.U."/>
            <person name="Montooth K."/>
            <person name="Mount S.M."/>
            <person name="Mu X."/>
            <person name="Myers E."/>
            <person name="Negre B."/>
            <person name="Newfeld S."/>
            <person name="Nielsen R."/>
            <person name="Noor M.A."/>
            <person name="O'Grady P."/>
            <person name="Pachter L."/>
            <person name="Papaceit M."/>
            <person name="Parisi M.J."/>
            <person name="Parisi M."/>
            <person name="Parts L."/>
            <person name="Pedersen J.S."/>
            <person name="Pesole G."/>
            <person name="Phillippy A.M."/>
            <person name="Ponting C.P."/>
            <person name="Pop M."/>
            <person name="Porcelli D."/>
            <person name="Powell J.R."/>
            <person name="Prohaska S."/>
            <person name="Pruitt K."/>
            <person name="Puig M."/>
            <person name="Quesneville H."/>
            <person name="Ram K.R."/>
            <person name="Rand D."/>
            <person name="Rasmussen M.D."/>
            <person name="Reed L.K."/>
            <person name="Reenan R."/>
            <person name="Reily A."/>
            <person name="Remington K.A."/>
            <person name="Rieger T.T."/>
            <person name="Ritchie M.G."/>
            <person name="Robin C."/>
            <person name="Rogers Y.H."/>
            <person name="Rohde C."/>
            <person name="Rozas J."/>
            <person name="Rubenfield M.J."/>
            <person name="Ruiz A."/>
            <person name="Russo S."/>
            <person name="Salzberg S.L."/>
            <person name="Sanchez-Gracia A."/>
            <person name="Saranga D.J."/>
            <person name="Sato H."/>
            <person name="Schaeffer S.W."/>
            <person name="Schatz M.C."/>
            <person name="Schlenke T."/>
            <person name="Schwartz R."/>
            <person name="Segarra C."/>
            <person name="Singh R.S."/>
            <person name="Sirot L."/>
            <person name="Sirota M."/>
            <person name="Sisneros N.B."/>
            <person name="Smith C.D."/>
            <person name="Smith T.F."/>
            <person name="Spieth J."/>
            <person name="Stage D.E."/>
            <person name="Stark A."/>
            <person name="Stephan W."/>
            <person name="Strausberg R.L."/>
            <person name="Strempel S."/>
            <person name="Sturgill D."/>
            <person name="Sutton G."/>
            <person name="Sutton G.G."/>
            <person name="Tao W."/>
            <person name="Teichmann S."/>
            <person name="Tobari Y.N."/>
            <person name="Tomimura Y."/>
            <person name="Tsolas J.M."/>
            <person name="Valente V.L."/>
            <person name="Venter E."/>
            <person name="Venter J.C."/>
            <person name="Vicario S."/>
            <person name="Vieira F.G."/>
            <person name="Vilella A.J."/>
            <person name="Villasante A."/>
            <person name="Walenz B."/>
            <person name="Wang J."/>
            <person name="Wasserman M."/>
            <person name="Watts T."/>
            <person name="Wilson D."/>
            <person name="Wilson R.K."/>
            <person name="Wing R.A."/>
            <person name="Wolfner M.F."/>
            <person name="Wong A."/>
            <person name="Wong G.K."/>
            <person name="Wu C.I."/>
            <person name="Wu G."/>
            <person name="Yamamoto D."/>
            <person name="Yang H.P."/>
            <person name="Yang S.P."/>
            <person name="Yorke J.A."/>
            <person name="Yoshida K."/>
            <person name="Zdobnov E."/>
            <person name="Zhang P."/>
            <person name="Zhang Y."/>
            <person name="Zimin A.V."/>
            <person name="Baldwin J."/>
            <person name="Abdouelleil A."/>
            <person name="Abdulkadir J."/>
            <person name="Abebe A."/>
            <person name="Abera B."/>
            <person name="Abreu J."/>
            <person name="Acer S.C."/>
            <person name="Aftuck L."/>
            <person name="Alexander A."/>
            <person name="An P."/>
            <person name="Anderson E."/>
            <person name="Anderson S."/>
            <person name="Arachi H."/>
            <person name="Azer M."/>
            <person name="Bachantsang P."/>
            <person name="Barry A."/>
            <person name="Bayul T."/>
            <person name="Berlin A."/>
            <person name="Bessette D."/>
            <person name="Bloom T."/>
            <person name="Blye J."/>
            <person name="Boguslavskiy L."/>
            <person name="Bonnet C."/>
            <person name="Boukhgalter B."/>
            <person name="Bourzgui I."/>
            <person name="Brown A."/>
            <person name="Cahill P."/>
            <person name="Channer S."/>
            <person name="Cheshatsang Y."/>
            <person name="Chuda L."/>
            <person name="Citroen M."/>
            <person name="Collymore A."/>
            <person name="Cooke P."/>
            <person name="Costello M."/>
            <person name="D'Aco K."/>
            <person name="Daza R."/>
            <person name="De Haan G."/>
            <person name="DeGray S."/>
            <person name="DeMaso C."/>
            <person name="Dhargay N."/>
            <person name="Dooley K."/>
            <person name="Dooley E."/>
            <person name="Doricent M."/>
            <person name="Dorje P."/>
            <person name="Dorjee K."/>
            <person name="Dupes A."/>
            <person name="Elong R."/>
            <person name="Falk J."/>
            <person name="Farina A."/>
            <person name="Faro S."/>
            <person name="Ferguson D."/>
            <person name="Fisher S."/>
            <person name="Foley C.D."/>
            <person name="Franke A."/>
            <person name="Friedrich D."/>
            <person name="Gadbois L."/>
            <person name="Gearin G."/>
            <person name="Gearin C.R."/>
            <person name="Giannoukos G."/>
            <person name="Goode T."/>
            <person name="Graham J."/>
            <person name="Grandbois E."/>
            <person name="Grewal S."/>
            <person name="Gyaltsen K."/>
            <person name="Hafez N."/>
            <person name="Hagos B."/>
            <person name="Hall J."/>
            <person name="Henson C."/>
            <person name="Hollinger A."/>
            <person name="Honan T."/>
            <person name="Huard M.D."/>
            <person name="Hughes L."/>
            <person name="Hurhula B."/>
            <person name="Husby M.E."/>
            <person name="Kamat A."/>
            <person name="Kanga B."/>
            <person name="Kashin S."/>
            <person name="Khazanovich D."/>
            <person name="Kisner P."/>
            <person name="Lance K."/>
            <person name="Lara M."/>
            <person name="Lee W."/>
            <person name="Lennon N."/>
            <person name="Letendre F."/>
            <person name="LeVine R."/>
            <person name="Lipovsky A."/>
            <person name="Liu X."/>
            <person name="Liu J."/>
            <person name="Liu S."/>
            <person name="Lokyitsang T."/>
            <person name="Lokyitsang Y."/>
            <person name="Lubonja R."/>
            <person name="Lui A."/>
            <person name="MacDonald P."/>
            <person name="Magnisalis V."/>
            <person name="Maru K."/>
            <person name="Matthews C."/>
            <person name="McCusker W."/>
            <person name="McDonough S."/>
            <person name="Mehta T."/>
            <person name="Meldrim J."/>
            <person name="Meneus L."/>
            <person name="Mihai O."/>
            <person name="Mihalev A."/>
            <person name="Mihova T."/>
            <person name="Mittelman R."/>
            <person name="Mlenga V."/>
            <person name="Montmayeur A."/>
            <person name="Mulrain L."/>
            <person name="Navidi A."/>
            <person name="Naylor J."/>
            <person name="Negash T."/>
            <person name="Nguyen T."/>
            <person name="Nguyen N."/>
            <person name="Nicol R."/>
            <person name="Norbu C."/>
            <person name="Norbu N."/>
            <person name="Novod N."/>
            <person name="O'Neill B."/>
            <person name="Osman S."/>
            <person name="Markiewicz E."/>
            <person name="Oyono O.L."/>
            <person name="Patti C."/>
            <person name="Phunkhang P."/>
            <person name="Pierre F."/>
            <person name="Priest M."/>
            <person name="Raghuraman S."/>
            <person name="Rege F."/>
            <person name="Reyes R."/>
            <person name="Rise C."/>
            <person name="Rogov P."/>
            <person name="Ross K."/>
            <person name="Ryan E."/>
            <person name="Settipalli S."/>
            <person name="Shea T."/>
            <person name="Sherpa N."/>
            <person name="Shi L."/>
            <person name="Shih D."/>
            <person name="Sparrow T."/>
            <person name="Spaulding J."/>
            <person name="Stalker J."/>
            <person name="Stange-Thomann N."/>
            <person name="Stavropoulos S."/>
            <person name="Stone C."/>
            <person name="Strader C."/>
            <person name="Tesfaye S."/>
            <person name="Thomson T."/>
            <person name="Thoulutsang Y."/>
            <person name="Thoulutsang D."/>
            <person name="Topham K."/>
            <person name="Topping I."/>
            <person name="Tsamla T."/>
            <person name="Vassiliev H."/>
            <person name="Vo A."/>
            <person name="Wangchuk T."/>
            <person name="Wangdi T."/>
            <person name="Weiand M."/>
            <person name="Wilkinson J."/>
            <person name="Wilson A."/>
            <person name="Yadav S."/>
            <person name="Young G."/>
            <person name="Yu Q."/>
            <person name="Zembek L."/>
            <person name="Zhong D."/>
            <person name="Zimmer A."/>
            <person name="Zwirko Z."/>
            <person name="Jaffe D.B."/>
            <person name="Alvarez P."/>
            <person name="Brockman W."/>
            <person name="Butler J."/>
            <person name="Chin C."/>
            <person name="Gnerre S."/>
            <person name="Grabherr M."/>
            <person name="Kleber M."/>
            <person name="Mauceli E."/>
            <person name="MacCallum I."/>
        </authorList>
    </citation>
    <scope>NUCLEOTIDE SEQUENCE [LARGE SCALE GENOMIC DNA]</scope>
    <source>
        <strain evidence="3">Tucson 15081-1352.22</strain>
    </source>
</reference>
<feature type="signal peptide" evidence="1">
    <location>
        <begin position="1"/>
        <end position="16"/>
    </location>
</feature>
<dbReference type="eggNOG" id="ENOG502T8EN">
    <property type="taxonomic scope" value="Eukaryota"/>
</dbReference>
<keyword evidence="1" id="KW-0732">Signal</keyword>
<organism evidence="2 3">
    <name type="scientific">Drosophila mojavensis</name>
    <name type="common">Fruit fly</name>
    <dbReference type="NCBI Taxonomy" id="7230"/>
    <lineage>
        <taxon>Eukaryota</taxon>
        <taxon>Metazoa</taxon>
        <taxon>Ecdysozoa</taxon>
        <taxon>Arthropoda</taxon>
        <taxon>Hexapoda</taxon>
        <taxon>Insecta</taxon>
        <taxon>Pterygota</taxon>
        <taxon>Neoptera</taxon>
        <taxon>Endopterygota</taxon>
        <taxon>Diptera</taxon>
        <taxon>Brachycera</taxon>
        <taxon>Muscomorpha</taxon>
        <taxon>Ephydroidea</taxon>
        <taxon>Drosophilidae</taxon>
        <taxon>Drosophila</taxon>
    </lineage>
</organism>
<dbReference type="InterPro" id="IPR010512">
    <property type="entry name" value="DUF1091"/>
</dbReference>
<dbReference type="OMA" id="LRFVAMI"/>
<proteinExistence type="predicted"/>
<evidence type="ECO:0000313" key="2">
    <source>
        <dbReference type="EMBL" id="EDW18453.1"/>
    </source>
</evidence>
<accession>B4KVS9</accession>
<gene>
    <name evidence="2" type="primary">Dmoj\GI13243</name>
    <name evidence="2" type="ORF">Dmoj_GI13243</name>
</gene>
<dbReference type="HOGENOM" id="CLU_116900_0_0_1"/>
<dbReference type="PANTHER" id="PTHR20898:SF0">
    <property type="entry name" value="DAEDALUS ON 3-RELATED"/>
    <property type="match status" value="1"/>
</dbReference>
<protein>
    <recommendedName>
        <fullName evidence="4">MD-2-related lipid-recognition domain-containing protein</fullName>
    </recommendedName>
</protein>
<dbReference type="InParanoid" id="B4KVS9"/>
<dbReference type="OrthoDB" id="7727171at2759"/>
<keyword evidence="3" id="KW-1185">Reference proteome</keyword>
<evidence type="ECO:0000313" key="3">
    <source>
        <dbReference type="Proteomes" id="UP000009192"/>
    </source>
</evidence>
<dbReference type="Pfam" id="PF06477">
    <property type="entry name" value="DUF1091"/>
    <property type="match status" value="1"/>
</dbReference>
<dbReference type="AlphaFoldDB" id="B4KVS9"/>
<dbReference type="EMBL" id="CH933809">
    <property type="protein sequence ID" value="EDW18453.1"/>
    <property type="molecule type" value="Genomic_DNA"/>
</dbReference>
<evidence type="ECO:0000256" key="1">
    <source>
        <dbReference type="SAM" id="SignalP"/>
    </source>
</evidence>
<feature type="chain" id="PRO_5002814608" description="MD-2-related lipid-recognition domain-containing protein" evidence="1">
    <location>
        <begin position="17"/>
        <end position="174"/>
    </location>
</feature>
<dbReference type="KEGG" id="dmo:Dmoj_GI13243"/>
<dbReference type="PANTHER" id="PTHR20898">
    <property type="entry name" value="DAEDALUS ON 3-RELATED-RELATED"/>
    <property type="match status" value="1"/>
</dbReference>
<sequence length="174" mass="20046">MRLPFAILLLVTSALAADVSRFTNIECESLDPSRLTFQQCNLKMLGRGIVGLNIYATLINKPWDNAKVSISLWRKFNGYHPFLVNSTFDLCKLMAKPTQKMSFATIFMSYMLETSNLNHSCPYENEIIVRNMIFKEEYMKFAPLPHGHYKFQFMAATDNEWKAIINAHILHLSS</sequence>
<dbReference type="PhylomeDB" id="B4KVS9"/>
<dbReference type="SMART" id="SM00697">
    <property type="entry name" value="DM8"/>
    <property type="match status" value="1"/>
</dbReference>
<dbReference type="Proteomes" id="UP000009192">
    <property type="component" value="Unassembled WGS sequence"/>
</dbReference>
<evidence type="ECO:0008006" key="4">
    <source>
        <dbReference type="Google" id="ProtNLM"/>
    </source>
</evidence>
<name>B4KVS9_DROMO</name>